<proteinExistence type="predicted"/>
<organism evidence="4 5">
    <name type="scientific">Burkholderia gladioli (strain BSR3)</name>
    <dbReference type="NCBI Taxonomy" id="999541"/>
    <lineage>
        <taxon>Bacteria</taxon>
        <taxon>Pseudomonadati</taxon>
        <taxon>Pseudomonadota</taxon>
        <taxon>Betaproteobacteria</taxon>
        <taxon>Burkholderiales</taxon>
        <taxon>Burkholderiaceae</taxon>
        <taxon>Burkholderia</taxon>
    </lineage>
</organism>
<dbReference type="InterPro" id="IPR036188">
    <property type="entry name" value="FAD/NAD-bd_sf"/>
</dbReference>
<dbReference type="EMBL" id="CP002600">
    <property type="protein sequence ID" value="AEA63972.1"/>
    <property type="molecule type" value="Genomic_DNA"/>
</dbReference>
<accession>F2LM46</accession>
<dbReference type="PRINTS" id="PR00469">
    <property type="entry name" value="PNDRDTASEII"/>
</dbReference>
<evidence type="ECO:0000256" key="2">
    <source>
        <dbReference type="ARBA" id="ARBA00023002"/>
    </source>
</evidence>
<evidence type="ECO:0000313" key="5">
    <source>
        <dbReference type="Proteomes" id="UP000008316"/>
    </source>
</evidence>
<evidence type="ECO:0000259" key="3">
    <source>
        <dbReference type="Pfam" id="PF07992"/>
    </source>
</evidence>
<dbReference type="AlphaFoldDB" id="F2LM46"/>
<dbReference type="HOGENOM" id="CLU_031864_5_0_4"/>
<dbReference type="Gene3D" id="3.50.50.60">
    <property type="entry name" value="FAD/NAD(P)-binding domain"/>
    <property type="match status" value="2"/>
</dbReference>
<dbReference type="KEGG" id="bgd:bgla_2g15260"/>
<dbReference type="eggNOG" id="COG0492">
    <property type="taxonomic scope" value="Bacteria"/>
</dbReference>
<gene>
    <name evidence="4" type="ordered locus">bgla_2g15260</name>
</gene>
<dbReference type="PANTHER" id="PTHR48105">
    <property type="entry name" value="THIOREDOXIN REDUCTASE 1-RELATED-RELATED"/>
    <property type="match status" value="1"/>
</dbReference>
<protein>
    <submittedName>
        <fullName evidence="4">FAD-dependent pyridine nucleotide-disulfide oxidoreductase</fullName>
    </submittedName>
</protein>
<evidence type="ECO:0000256" key="1">
    <source>
        <dbReference type="ARBA" id="ARBA00022630"/>
    </source>
</evidence>
<dbReference type="InterPro" id="IPR023753">
    <property type="entry name" value="FAD/NAD-binding_dom"/>
</dbReference>
<dbReference type="Proteomes" id="UP000008316">
    <property type="component" value="Chromosome 2"/>
</dbReference>
<dbReference type="RefSeq" id="WP_013690299.1">
    <property type="nucleotide sequence ID" value="NC_015376.1"/>
</dbReference>
<reference evidence="4 5" key="1">
    <citation type="journal article" date="2011" name="J. Bacteriol.">
        <title>Complete genome sequence of Burkholderia gladioli BSR3.</title>
        <authorList>
            <person name="Seo Y.S."/>
            <person name="Lim J."/>
            <person name="Choi B.S."/>
            <person name="Kim H."/>
            <person name="Goo E."/>
            <person name="Lee B."/>
            <person name="Lim J.S."/>
            <person name="Choi I.Y."/>
            <person name="Moon J.S."/>
            <person name="Kim J."/>
            <person name="Hwang I."/>
        </authorList>
    </citation>
    <scope>NUCLEOTIDE SEQUENCE [LARGE SCALE GENOMIC DNA]</scope>
    <source>
        <strain evidence="4 5">BSR3</strain>
    </source>
</reference>
<dbReference type="InterPro" id="IPR050097">
    <property type="entry name" value="Ferredoxin-NADP_redctase_2"/>
</dbReference>
<feature type="domain" description="FAD/NAD(P)-binding" evidence="3">
    <location>
        <begin position="187"/>
        <end position="290"/>
    </location>
</feature>
<keyword evidence="5" id="KW-1185">Reference proteome</keyword>
<name>F2LM46_BURGS</name>
<evidence type="ECO:0000313" key="4">
    <source>
        <dbReference type="EMBL" id="AEA63972.1"/>
    </source>
</evidence>
<keyword evidence="1" id="KW-0285">Flavoprotein</keyword>
<keyword evidence="2" id="KW-0560">Oxidoreductase</keyword>
<dbReference type="STRING" id="999541.bgla_2g15260"/>
<dbReference type="Pfam" id="PF07992">
    <property type="entry name" value="Pyr_redox_2"/>
    <property type="match status" value="2"/>
</dbReference>
<dbReference type="GO" id="GO:0016491">
    <property type="term" value="F:oxidoreductase activity"/>
    <property type="evidence" value="ECO:0007669"/>
    <property type="project" value="UniProtKB-KW"/>
</dbReference>
<sequence>MQSHHEVVVIGGSFAGLSAAMQLARARRRVLVIDGRRPRNRFAAYSHGFFGQDRRAPADIIGDATAQLAEYPSVEIRLGEAHRARLNEGGEGGFVVTLDDGATVSAERLILATGVRDELPELAGLAERWGVSVLHCPYCHGYEIGEGQPLGVLATHPMSFHQAMLVSDWGRTTWFTQGAIEPAAEEIAQLEARGVRIETSPVAELLGAAPALDGLRLADGREFALKALFVGTRTQMASDLARQLGCEIETTPFGEIVRVDAMKQTSVPGVFAAGDASNAMTNATFASASGVMAGVAAHRSLVFPEGH</sequence>
<feature type="domain" description="FAD/NAD(P)-binding" evidence="3">
    <location>
        <begin position="6"/>
        <end position="133"/>
    </location>
</feature>
<dbReference type="SUPFAM" id="SSF51905">
    <property type="entry name" value="FAD/NAD(P)-binding domain"/>
    <property type="match status" value="1"/>
</dbReference>
<dbReference type="PRINTS" id="PR00368">
    <property type="entry name" value="FADPNR"/>
</dbReference>